<name>A0A3M9XS57_9HYPH</name>
<dbReference type="RefSeq" id="WP_123176964.1">
    <property type="nucleotide sequence ID" value="NZ_QWDD01000001.1"/>
</dbReference>
<organism evidence="1 2">
    <name type="scientific">Methylocystis hirsuta</name>
    <dbReference type="NCBI Taxonomy" id="369798"/>
    <lineage>
        <taxon>Bacteria</taxon>
        <taxon>Pseudomonadati</taxon>
        <taxon>Pseudomonadota</taxon>
        <taxon>Alphaproteobacteria</taxon>
        <taxon>Hyphomicrobiales</taxon>
        <taxon>Methylocystaceae</taxon>
        <taxon>Methylocystis</taxon>
    </lineage>
</organism>
<keyword evidence="2" id="KW-1185">Reference proteome</keyword>
<dbReference type="Proteomes" id="UP000268623">
    <property type="component" value="Unassembled WGS sequence"/>
</dbReference>
<reference evidence="1 2" key="1">
    <citation type="submission" date="2018-08" db="EMBL/GenBank/DDBJ databases">
        <title>Genome sequence of Methylocystis hirsuta CSC1, a methanotroph able to accumulate PHAs.</title>
        <authorList>
            <person name="Bordel S."/>
            <person name="Rodriguez E."/>
            <person name="Gancedo J."/>
            <person name="Munoz R."/>
        </authorList>
    </citation>
    <scope>NUCLEOTIDE SEQUENCE [LARGE SCALE GENOMIC DNA]</scope>
    <source>
        <strain evidence="1 2">CSC1</strain>
    </source>
</reference>
<dbReference type="InterPro" id="IPR025528">
    <property type="entry name" value="BrnA_antitoxin"/>
</dbReference>
<evidence type="ECO:0000313" key="2">
    <source>
        <dbReference type="Proteomes" id="UP000268623"/>
    </source>
</evidence>
<accession>A0A3M9XS57</accession>
<evidence type="ECO:0008006" key="3">
    <source>
        <dbReference type="Google" id="ProtNLM"/>
    </source>
</evidence>
<dbReference type="Pfam" id="PF14384">
    <property type="entry name" value="BrnA_antitoxin"/>
    <property type="match status" value="1"/>
</dbReference>
<dbReference type="OrthoDB" id="361944at2"/>
<gene>
    <name evidence="1" type="ORF">D1O30_17255</name>
</gene>
<proteinExistence type="predicted"/>
<sequence length="83" mass="9467">MARRPDPYLTDEENPELEAAAIARGRPAKDVLPSELYEALTRRPDETVSVTLDIDRSVLERFQSAGPNWRDRMNEALKKASIR</sequence>
<dbReference type="EMBL" id="QWDD01000001">
    <property type="protein sequence ID" value="RNJ51083.1"/>
    <property type="molecule type" value="Genomic_DNA"/>
</dbReference>
<protein>
    <recommendedName>
        <fullName evidence="3">BrnA antitoxin family protein</fullName>
    </recommendedName>
</protein>
<evidence type="ECO:0000313" key="1">
    <source>
        <dbReference type="EMBL" id="RNJ51083.1"/>
    </source>
</evidence>
<comment type="caution">
    <text evidence="1">The sequence shown here is derived from an EMBL/GenBank/DDBJ whole genome shotgun (WGS) entry which is preliminary data.</text>
</comment>
<dbReference type="AlphaFoldDB" id="A0A3M9XS57"/>